<evidence type="ECO:0000256" key="4">
    <source>
        <dbReference type="ARBA" id="ARBA00023242"/>
    </source>
</evidence>
<comment type="caution">
    <text evidence="7">The sequence shown here is derived from an EMBL/GenBank/DDBJ whole genome shotgun (WGS) entry which is preliminary data.</text>
</comment>
<keyword evidence="3 5" id="KW-0690">Ribosome biogenesis</keyword>
<gene>
    <name evidence="7" type="ORF">BZG36_02240</name>
</gene>
<reference evidence="7 8" key="1">
    <citation type="journal article" date="2017" name="Mycologia">
        <title>Bifiguratus adelaidae, gen. et sp. nov., a new member of Mucoromycotina in endophytic and soil-dwelling habitats.</title>
        <authorList>
            <person name="Torres-Cruz T.J."/>
            <person name="Billingsley Tobias T.L."/>
            <person name="Almatruk M."/>
            <person name="Hesse C."/>
            <person name="Kuske C.R."/>
            <person name="Desiro A."/>
            <person name="Benucci G.M."/>
            <person name="Bonito G."/>
            <person name="Stajich J.E."/>
            <person name="Dunlap C."/>
            <person name="Arnold A.E."/>
            <person name="Porras-Alfaro A."/>
        </authorList>
    </citation>
    <scope>NUCLEOTIDE SEQUENCE [LARGE SCALE GENOMIC DNA]</scope>
    <source>
        <strain evidence="7 8">AZ0501</strain>
    </source>
</reference>
<organism evidence="7 8">
    <name type="scientific">Bifiguratus adelaidae</name>
    <dbReference type="NCBI Taxonomy" id="1938954"/>
    <lineage>
        <taxon>Eukaryota</taxon>
        <taxon>Fungi</taxon>
        <taxon>Fungi incertae sedis</taxon>
        <taxon>Mucoromycota</taxon>
        <taxon>Mucoromycotina</taxon>
        <taxon>Endogonomycetes</taxon>
        <taxon>Endogonales</taxon>
        <taxon>Endogonales incertae sedis</taxon>
        <taxon>Bifiguratus</taxon>
    </lineage>
</organism>
<dbReference type="Pfam" id="PF04939">
    <property type="entry name" value="RRS1"/>
    <property type="match status" value="1"/>
</dbReference>
<dbReference type="GO" id="GO:0005634">
    <property type="term" value="C:nucleus"/>
    <property type="evidence" value="ECO:0007669"/>
    <property type="project" value="UniProtKB-SubCell"/>
</dbReference>
<comment type="similarity">
    <text evidence="2 5">Belongs to the RRS1 family.</text>
</comment>
<proteinExistence type="inferred from homology"/>
<evidence type="ECO:0000256" key="5">
    <source>
        <dbReference type="RuleBase" id="RU364132"/>
    </source>
</evidence>
<dbReference type="InterPro" id="IPR007023">
    <property type="entry name" value="Ribosom_reg"/>
</dbReference>
<accession>A0A261Y1M1</accession>
<keyword evidence="4 5" id="KW-0539">Nucleus</keyword>
<comment type="function">
    <text evidence="5">Involved in ribosomal large subunit assembly.</text>
</comment>
<feature type="region of interest" description="Disordered" evidence="6">
    <location>
        <begin position="168"/>
        <end position="204"/>
    </location>
</feature>
<dbReference type="GO" id="GO:0042254">
    <property type="term" value="P:ribosome biogenesis"/>
    <property type="evidence" value="ECO:0007669"/>
    <property type="project" value="UniProtKB-KW"/>
</dbReference>
<dbReference type="AlphaFoldDB" id="A0A261Y1M1"/>
<dbReference type="OrthoDB" id="28455at2759"/>
<dbReference type="EMBL" id="MVBO01000038">
    <property type="protein sequence ID" value="OZJ04519.1"/>
    <property type="molecule type" value="Genomic_DNA"/>
</dbReference>
<protein>
    <recommendedName>
        <fullName evidence="5">Ribosome biogenesis regulatory protein</fullName>
    </recommendedName>
</protein>
<evidence type="ECO:0000313" key="7">
    <source>
        <dbReference type="EMBL" id="OZJ04519.1"/>
    </source>
</evidence>
<evidence type="ECO:0000256" key="6">
    <source>
        <dbReference type="SAM" id="MobiDB-lite"/>
    </source>
</evidence>
<evidence type="ECO:0000256" key="2">
    <source>
        <dbReference type="ARBA" id="ARBA00010077"/>
    </source>
</evidence>
<evidence type="ECO:0000256" key="1">
    <source>
        <dbReference type="ARBA" id="ARBA00004123"/>
    </source>
</evidence>
<keyword evidence="8" id="KW-1185">Reference proteome</keyword>
<sequence length="282" mass="32296">MDVSAVLEAHKAQFKPITVDKVIPLEYDLNLLTALDSNPLDESQLRSNTEEYLKQYTRDGCQLLFNHIFTLPVVSDESGVLATLPERVTTIPREKPLPKPKPPTRWERFAAQKGIQKQKKERMVFDERTGEYVPRWGYGGGKKNKTEDWLLEVPQNADPMEDQYAKKNEEKQERMEKNKKRQQRNLDERAAQEKGVNPRDARKQQVYDALATSKKSTASLGKFDKQLSGEPKQKGIKRKFEATEADVAKEKAKHLDILNKVVGKAGEPTVNVRKAIKLTKRK</sequence>
<feature type="compositionally biased region" description="Basic and acidic residues" evidence="6">
    <location>
        <begin position="184"/>
        <end position="204"/>
    </location>
</feature>
<dbReference type="Proteomes" id="UP000242875">
    <property type="component" value="Unassembled WGS sequence"/>
</dbReference>
<name>A0A261Y1M1_9FUNG</name>
<comment type="subcellular location">
    <subcellularLocation>
        <location evidence="1 5">Nucleus</location>
    </subcellularLocation>
</comment>
<evidence type="ECO:0000256" key="3">
    <source>
        <dbReference type="ARBA" id="ARBA00022517"/>
    </source>
</evidence>
<evidence type="ECO:0000313" key="8">
    <source>
        <dbReference type="Proteomes" id="UP000242875"/>
    </source>
</evidence>